<dbReference type="PANTHER" id="PTHR10366:SF579">
    <property type="entry name" value="3-BETA HYDROXYSTEROID DEHYDROGENASE_ISOMERASE FAMILY PROTEIN (AFU_ORTHOLOGUE AFUA_3G02250)"/>
    <property type="match status" value="1"/>
</dbReference>
<proteinExistence type="inferred from homology"/>
<dbReference type="AlphaFoldDB" id="W9W1M4"/>
<keyword evidence="5" id="KW-1185">Reference proteome</keyword>
<dbReference type="InterPro" id="IPR036291">
    <property type="entry name" value="NAD(P)-bd_dom_sf"/>
</dbReference>
<dbReference type="VEuPathDB" id="FungiDB:A1O7_05831"/>
<name>W9W1M4_9EURO</name>
<dbReference type="CDD" id="cd05227">
    <property type="entry name" value="AR_SDR_e"/>
    <property type="match status" value="1"/>
</dbReference>
<evidence type="ECO:0000313" key="5">
    <source>
        <dbReference type="Proteomes" id="UP000019473"/>
    </source>
</evidence>
<dbReference type="GO" id="GO:0016616">
    <property type="term" value="F:oxidoreductase activity, acting on the CH-OH group of donors, NAD or NADP as acceptor"/>
    <property type="evidence" value="ECO:0007669"/>
    <property type="project" value="TreeGrafter"/>
</dbReference>
<dbReference type="eggNOG" id="KOG1502">
    <property type="taxonomic scope" value="Eukaryota"/>
</dbReference>
<dbReference type="Pfam" id="PF01370">
    <property type="entry name" value="Epimerase"/>
    <property type="match status" value="1"/>
</dbReference>
<dbReference type="InterPro" id="IPR001509">
    <property type="entry name" value="Epimerase_deHydtase"/>
</dbReference>
<dbReference type="PANTHER" id="PTHR10366">
    <property type="entry name" value="NAD DEPENDENT EPIMERASE/DEHYDRATASE"/>
    <property type="match status" value="1"/>
</dbReference>
<evidence type="ECO:0000259" key="3">
    <source>
        <dbReference type="Pfam" id="PF01370"/>
    </source>
</evidence>
<dbReference type="OrthoDB" id="2735536at2759"/>
<reference evidence="4 5" key="1">
    <citation type="submission" date="2013-03" db="EMBL/GenBank/DDBJ databases">
        <title>The Genome Sequence of Cladophialophora yegresii CBS 114405.</title>
        <authorList>
            <consortium name="The Broad Institute Genomics Platform"/>
            <person name="Cuomo C."/>
            <person name="de Hoog S."/>
            <person name="Gorbushina A."/>
            <person name="Walker B."/>
            <person name="Young S.K."/>
            <person name="Zeng Q."/>
            <person name="Gargeya S."/>
            <person name="Fitzgerald M."/>
            <person name="Haas B."/>
            <person name="Abouelleil A."/>
            <person name="Allen A.W."/>
            <person name="Alvarado L."/>
            <person name="Arachchi H.M."/>
            <person name="Berlin A.M."/>
            <person name="Chapman S.B."/>
            <person name="Gainer-Dewar J."/>
            <person name="Goldberg J."/>
            <person name="Griggs A."/>
            <person name="Gujja S."/>
            <person name="Hansen M."/>
            <person name="Howarth C."/>
            <person name="Imamovic A."/>
            <person name="Ireland A."/>
            <person name="Larimer J."/>
            <person name="McCowan C."/>
            <person name="Murphy C."/>
            <person name="Pearson M."/>
            <person name="Poon T.W."/>
            <person name="Priest M."/>
            <person name="Roberts A."/>
            <person name="Saif S."/>
            <person name="Shea T."/>
            <person name="Sisk P."/>
            <person name="Sykes S."/>
            <person name="Wortman J."/>
            <person name="Nusbaum C."/>
            <person name="Birren B."/>
        </authorList>
    </citation>
    <scope>NUCLEOTIDE SEQUENCE [LARGE SCALE GENOMIC DNA]</scope>
    <source>
        <strain evidence="4 5">CBS 114405</strain>
    </source>
</reference>
<protein>
    <submittedName>
        <fullName evidence="4">Dihydroflavonol-4-reductase</fullName>
    </submittedName>
</protein>
<dbReference type="STRING" id="1182544.W9W1M4"/>
<dbReference type="InterPro" id="IPR050425">
    <property type="entry name" value="NAD(P)_dehydrat-like"/>
</dbReference>
<comment type="caution">
    <text evidence="4">The sequence shown here is derived from an EMBL/GenBank/DDBJ whole genome shotgun (WGS) entry which is preliminary data.</text>
</comment>
<dbReference type="HOGENOM" id="CLU_007383_9_2_1"/>
<evidence type="ECO:0000256" key="2">
    <source>
        <dbReference type="ARBA" id="ARBA00023445"/>
    </source>
</evidence>
<dbReference type="EMBL" id="AMGW01000004">
    <property type="protein sequence ID" value="EXJ58406.1"/>
    <property type="molecule type" value="Genomic_DNA"/>
</dbReference>
<feature type="domain" description="NAD-dependent epimerase/dehydratase" evidence="3">
    <location>
        <begin position="6"/>
        <end position="260"/>
    </location>
</feature>
<dbReference type="Proteomes" id="UP000019473">
    <property type="component" value="Unassembled WGS sequence"/>
</dbReference>
<evidence type="ECO:0000313" key="4">
    <source>
        <dbReference type="EMBL" id="EXJ58406.1"/>
    </source>
</evidence>
<dbReference type="Gene3D" id="3.40.50.720">
    <property type="entry name" value="NAD(P)-binding Rossmann-like Domain"/>
    <property type="match status" value="1"/>
</dbReference>
<evidence type="ECO:0000256" key="1">
    <source>
        <dbReference type="ARBA" id="ARBA00023002"/>
    </source>
</evidence>
<comment type="similarity">
    <text evidence="2">Belongs to the NAD(P)-dependent epimerase/dehydratase family. Dihydroflavonol-4-reductase subfamily.</text>
</comment>
<keyword evidence="1" id="KW-0560">Oxidoreductase</keyword>
<dbReference type="RefSeq" id="XP_007758029.1">
    <property type="nucleotide sequence ID" value="XM_007759839.1"/>
</dbReference>
<organism evidence="4 5">
    <name type="scientific">Cladophialophora yegresii CBS 114405</name>
    <dbReference type="NCBI Taxonomy" id="1182544"/>
    <lineage>
        <taxon>Eukaryota</taxon>
        <taxon>Fungi</taxon>
        <taxon>Dikarya</taxon>
        <taxon>Ascomycota</taxon>
        <taxon>Pezizomycotina</taxon>
        <taxon>Eurotiomycetes</taxon>
        <taxon>Chaetothyriomycetidae</taxon>
        <taxon>Chaetothyriales</taxon>
        <taxon>Herpotrichiellaceae</taxon>
        <taxon>Cladophialophora</taxon>
    </lineage>
</organism>
<accession>W9W1M4</accession>
<sequence length="340" mass="37777">MPIDYVLVTGATGFLGAHVVDELLARGLRVRAAVRNLAKANVMRDARPQYASKLDFVQVADFTANISFEEAVKDIDGVIHVASPLTFGVEDNERDFLLPAINGVATVLKAAAQASQIQRVVITSSFASVIDVNRKAPPHFTYTAADWNPLTYEEAADNKTSEVVAYRGSKKFAELAAWDFVQKEKPGFDIVTLCPPMIFGPFVHPVARLEELNDSAAKLWEVASGVDPMPLARVPFWIDVRDLAKAHVESLLRPEVGNRRFTIASPEKFSYQKAAEIIIQKFEWGRDRIHLPETEQKIDQSHDLDGETAARELGITYRSFHDSVVDFVRQARSLEATQKG</sequence>
<gene>
    <name evidence="4" type="ORF">A1O7_05831</name>
</gene>
<dbReference type="SUPFAM" id="SSF51735">
    <property type="entry name" value="NAD(P)-binding Rossmann-fold domains"/>
    <property type="match status" value="1"/>
</dbReference>
<dbReference type="GeneID" id="19180414"/>